<name>A0A1I7G2S8_9FLAO</name>
<dbReference type="InterPro" id="IPR013078">
    <property type="entry name" value="His_Pase_superF_clade-1"/>
</dbReference>
<evidence type="ECO:0000256" key="1">
    <source>
        <dbReference type="ARBA" id="ARBA00022801"/>
    </source>
</evidence>
<dbReference type="Pfam" id="PF00300">
    <property type="entry name" value="His_Phos_1"/>
    <property type="match status" value="1"/>
</dbReference>
<dbReference type="RefSeq" id="WP_093024269.1">
    <property type="nucleotide sequence ID" value="NZ_FPBK01000003.1"/>
</dbReference>
<dbReference type="PANTHER" id="PTHR20935">
    <property type="entry name" value="PHOSPHOGLYCERATE MUTASE-RELATED"/>
    <property type="match status" value="1"/>
</dbReference>
<dbReference type="Gene3D" id="3.40.50.1240">
    <property type="entry name" value="Phosphoglycerate mutase-like"/>
    <property type="match status" value="1"/>
</dbReference>
<evidence type="ECO:0000313" key="3">
    <source>
        <dbReference type="EMBL" id="SFU42764.1"/>
    </source>
</evidence>
<evidence type="ECO:0000313" key="4">
    <source>
        <dbReference type="Proteomes" id="UP000199138"/>
    </source>
</evidence>
<dbReference type="InterPro" id="IPR029033">
    <property type="entry name" value="His_PPase_superfam"/>
</dbReference>
<gene>
    <name evidence="3" type="ORF">SAMN05216480_103107</name>
</gene>
<dbReference type="PANTHER" id="PTHR20935:SF1">
    <property type="entry name" value="SLL1549 PROTEIN"/>
    <property type="match status" value="1"/>
</dbReference>
<keyword evidence="1" id="KW-0378">Hydrolase</keyword>
<dbReference type="OrthoDB" id="9810154at2"/>
<organism evidence="3 4">
    <name type="scientific">Pustulibacterium marinum</name>
    <dbReference type="NCBI Taxonomy" id="1224947"/>
    <lineage>
        <taxon>Bacteria</taxon>
        <taxon>Pseudomonadati</taxon>
        <taxon>Bacteroidota</taxon>
        <taxon>Flavobacteriia</taxon>
        <taxon>Flavobacteriales</taxon>
        <taxon>Flavobacteriaceae</taxon>
        <taxon>Pustulibacterium</taxon>
    </lineage>
</organism>
<dbReference type="Proteomes" id="UP000199138">
    <property type="component" value="Unassembled WGS sequence"/>
</dbReference>
<dbReference type="STRING" id="1224947.SAMN05216480_103107"/>
<proteinExistence type="predicted"/>
<dbReference type="CDD" id="cd07067">
    <property type="entry name" value="HP_PGM_like"/>
    <property type="match status" value="1"/>
</dbReference>
<reference evidence="4" key="1">
    <citation type="submission" date="2016-10" db="EMBL/GenBank/DDBJ databases">
        <authorList>
            <person name="Varghese N."/>
            <person name="Submissions S."/>
        </authorList>
    </citation>
    <scope>NUCLEOTIDE SEQUENCE [LARGE SCALE GENOMIC DNA]</scope>
    <source>
        <strain evidence="4">CGMCC 1.12333</strain>
    </source>
</reference>
<dbReference type="InterPro" id="IPR051021">
    <property type="entry name" value="Mito_Ser/Thr_phosphatase"/>
</dbReference>
<protein>
    <submittedName>
        <fullName evidence="3">Phosphohistidine phosphatase</fullName>
    </submittedName>
</protein>
<evidence type="ECO:0000256" key="2">
    <source>
        <dbReference type="PIRSR" id="PIRSR613078-2"/>
    </source>
</evidence>
<keyword evidence="4" id="KW-1185">Reference proteome</keyword>
<accession>A0A1I7G2S8</accession>
<dbReference type="AlphaFoldDB" id="A0A1I7G2S8"/>
<dbReference type="SUPFAM" id="SSF53254">
    <property type="entry name" value="Phosphoglycerate mutase-like"/>
    <property type="match status" value="1"/>
</dbReference>
<dbReference type="GO" id="GO:0016787">
    <property type="term" value="F:hydrolase activity"/>
    <property type="evidence" value="ECO:0007669"/>
    <property type="project" value="UniProtKB-KW"/>
</dbReference>
<dbReference type="EMBL" id="FPBK01000003">
    <property type="protein sequence ID" value="SFU42764.1"/>
    <property type="molecule type" value="Genomic_DNA"/>
</dbReference>
<sequence>MKNLILIRHGKSSWKYDVPDEMRPLKSRGKMDGALIGKELKSYQLSIDAIFSSPANRAFSTCKLICEALEYPLEKVTKEEELYDFGGQRVLRFIKNLSDNLNTVLLFGHNHAFTALANTLGNQHIANVPTTGVVWLQFSEEKWSEISQGITKNSIFPKELK</sequence>
<feature type="binding site" evidence="2">
    <location>
        <position position="57"/>
    </location>
    <ligand>
        <name>substrate</name>
    </ligand>
</feature>